<protein>
    <submittedName>
        <fullName evidence="2">Uncharacterized protein</fullName>
    </submittedName>
</protein>
<evidence type="ECO:0000256" key="1">
    <source>
        <dbReference type="SAM" id="MobiDB-lite"/>
    </source>
</evidence>
<evidence type="ECO:0000313" key="3">
    <source>
        <dbReference type="Proteomes" id="UP001431783"/>
    </source>
</evidence>
<accession>A0AAW1VGH8</accession>
<organism evidence="2 3">
    <name type="scientific">Henosepilachna vigintioctopunctata</name>
    <dbReference type="NCBI Taxonomy" id="420089"/>
    <lineage>
        <taxon>Eukaryota</taxon>
        <taxon>Metazoa</taxon>
        <taxon>Ecdysozoa</taxon>
        <taxon>Arthropoda</taxon>
        <taxon>Hexapoda</taxon>
        <taxon>Insecta</taxon>
        <taxon>Pterygota</taxon>
        <taxon>Neoptera</taxon>
        <taxon>Endopterygota</taxon>
        <taxon>Coleoptera</taxon>
        <taxon>Polyphaga</taxon>
        <taxon>Cucujiformia</taxon>
        <taxon>Coccinelloidea</taxon>
        <taxon>Coccinellidae</taxon>
        <taxon>Epilachninae</taxon>
        <taxon>Epilachnini</taxon>
        <taxon>Henosepilachna</taxon>
    </lineage>
</organism>
<proteinExistence type="predicted"/>
<name>A0AAW1VGH8_9CUCU</name>
<evidence type="ECO:0000313" key="2">
    <source>
        <dbReference type="EMBL" id="KAK9891798.1"/>
    </source>
</evidence>
<feature type="region of interest" description="Disordered" evidence="1">
    <location>
        <begin position="69"/>
        <end position="95"/>
    </location>
</feature>
<comment type="caution">
    <text evidence="2">The sequence shown here is derived from an EMBL/GenBank/DDBJ whole genome shotgun (WGS) entry which is preliminary data.</text>
</comment>
<dbReference type="EMBL" id="JARQZJ010000130">
    <property type="protein sequence ID" value="KAK9891798.1"/>
    <property type="molecule type" value="Genomic_DNA"/>
</dbReference>
<dbReference type="Proteomes" id="UP001431783">
    <property type="component" value="Unassembled WGS sequence"/>
</dbReference>
<sequence>MEIQSEILDSGKEDEVIIEDRQQYQSTRLEPVNKISLQQQTLSEVGTIPKFHIMIIDNRIIEMSNKIERSKETVKNSNCEEESARSKNIAQGMKY</sequence>
<gene>
    <name evidence="2" type="ORF">WA026_016594</name>
</gene>
<dbReference type="AlphaFoldDB" id="A0AAW1VGH8"/>
<keyword evidence="3" id="KW-1185">Reference proteome</keyword>
<reference evidence="2 3" key="1">
    <citation type="submission" date="2023-03" db="EMBL/GenBank/DDBJ databases">
        <title>Genome insight into feeding habits of ladybird beetles.</title>
        <authorList>
            <person name="Li H.-S."/>
            <person name="Huang Y.-H."/>
            <person name="Pang H."/>
        </authorList>
    </citation>
    <scope>NUCLEOTIDE SEQUENCE [LARGE SCALE GENOMIC DNA]</scope>
    <source>
        <strain evidence="2">SYSU_2023b</strain>
        <tissue evidence="2">Whole body</tissue>
    </source>
</reference>